<gene>
    <name evidence="2" type="ORF">KPH14_000858</name>
</gene>
<evidence type="ECO:0000313" key="2">
    <source>
        <dbReference type="EMBL" id="KAK2577934.1"/>
    </source>
</evidence>
<sequence>MSPRQPPTSSSSVIAPMGAASSGTTRCRTPSPLGCELLDGLYTKNPPLRPPRVERNRILSVRVMARCTLWKLRLLAAQHPWTTHTIGSSATIATITP</sequence>
<accession>A0AAD9RDV2</accession>
<dbReference type="EMBL" id="JAIFRP010000828">
    <property type="protein sequence ID" value="KAK2577934.1"/>
    <property type="molecule type" value="Genomic_DNA"/>
</dbReference>
<keyword evidence="3" id="KW-1185">Reference proteome</keyword>
<dbReference type="AlphaFoldDB" id="A0AAD9RDV2"/>
<evidence type="ECO:0000256" key="1">
    <source>
        <dbReference type="SAM" id="MobiDB-lite"/>
    </source>
</evidence>
<feature type="region of interest" description="Disordered" evidence="1">
    <location>
        <begin position="1"/>
        <end position="29"/>
    </location>
</feature>
<name>A0AAD9RDV2_9HYME</name>
<reference evidence="2" key="1">
    <citation type="submission" date="2021-08" db="EMBL/GenBank/DDBJ databases">
        <authorList>
            <person name="Misof B."/>
            <person name="Oliver O."/>
            <person name="Podsiadlowski L."/>
            <person name="Donath A."/>
            <person name="Peters R."/>
            <person name="Mayer C."/>
            <person name="Rust J."/>
            <person name="Gunkel S."/>
            <person name="Lesny P."/>
            <person name="Martin S."/>
            <person name="Oeyen J.P."/>
            <person name="Petersen M."/>
            <person name="Panagiotis P."/>
            <person name="Wilbrandt J."/>
            <person name="Tanja T."/>
        </authorList>
    </citation>
    <scope>NUCLEOTIDE SEQUENCE</scope>
    <source>
        <strain evidence="2">GBR_01_08_01A</strain>
        <tissue evidence="2">Thorax + abdomen</tissue>
    </source>
</reference>
<reference evidence="2" key="2">
    <citation type="journal article" date="2023" name="Commun. Biol.">
        <title>Intrasexual cuticular hydrocarbon dimorphism in a wasp sheds light on hydrocarbon biosynthesis genes in Hymenoptera.</title>
        <authorList>
            <person name="Moris V.C."/>
            <person name="Podsiadlowski L."/>
            <person name="Martin S."/>
            <person name="Oeyen J.P."/>
            <person name="Donath A."/>
            <person name="Petersen M."/>
            <person name="Wilbrandt J."/>
            <person name="Misof B."/>
            <person name="Liedtke D."/>
            <person name="Thamm M."/>
            <person name="Scheiner R."/>
            <person name="Schmitt T."/>
            <person name="Niehuis O."/>
        </authorList>
    </citation>
    <scope>NUCLEOTIDE SEQUENCE</scope>
    <source>
        <strain evidence="2">GBR_01_08_01A</strain>
    </source>
</reference>
<comment type="caution">
    <text evidence="2">The sequence shown here is derived from an EMBL/GenBank/DDBJ whole genome shotgun (WGS) entry which is preliminary data.</text>
</comment>
<dbReference type="Proteomes" id="UP001258017">
    <property type="component" value="Unassembled WGS sequence"/>
</dbReference>
<evidence type="ECO:0000313" key="3">
    <source>
        <dbReference type="Proteomes" id="UP001258017"/>
    </source>
</evidence>
<protein>
    <submittedName>
        <fullName evidence="2">Uncharacterized protein</fullName>
    </submittedName>
</protein>
<proteinExistence type="predicted"/>
<organism evidence="2 3">
    <name type="scientific">Odynerus spinipes</name>
    <dbReference type="NCBI Taxonomy" id="1348599"/>
    <lineage>
        <taxon>Eukaryota</taxon>
        <taxon>Metazoa</taxon>
        <taxon>Ecdysozoa</taxon>
        <taxon>Arthropoda</taxon>
        <taxon>Hexapoda</taxon>
        <taxon>Insecta</taxon>
        <taxon>Pterygota</taxon>
        <taxon>Neoptera</taxon>
        <taxon>Endopterygota</taxon>
        <taxon>Hymenoptera</taxon>
        <taxon>Apocrita</taxon>
        <taxon>Aculeata</taxon>
        <taxon>Vespoidea</taxon>
        <taxon>Vespidae</taxon>
        <taxon>Eumeninae</taxon>
        <taxon>Odynerus</taxon>
    </lineage>
</organism>